<accession>A0ABQ6HMY8</accession>
<name>A0ABQ6HMY8_9MICO</name>
<protein>
    <submittedName>
        <fullName evidence="2">Uncharacterized protein</fullName>
    </submittedName>
</protein>
<feature type="compositionally biased region" description="Basic and acidic residues" evidence="1">
    <location>
        <begin position="107"/>
        <end position="137"/>
    </location>
</feature>
<feature type="region of interest" description="Disordered" evidence="1">
    <location>
        <begin position="216"/>
        <end position="262"/>
    </location>
</feature>
<sequence>MQAGGEVQLATHGALGHGGHLGLATRVVRQQLDDLVLDQRGVDVHHHQAAPVPGQPGGGDGHVEALARRGRGQPAAQHRRADPGHLVLDGGDRSTRHPAHPVGVRTKGREEVRHGGQVRGEQRSAEHGDHRPLERPGRLVARPAAQREVEVEVYGTGGERRLHPVGRLRREAAEQHRQRDVATHDHLLDVQHLGALGAQPAATNDVTGTDRLAHRREQRGGQPGAVGAGDEDQQGGLRGGGDHALTVANGTTCRRRHPCRRR</sequence>
<dbReference type="Proteomes" id="UP001157109">
    <property type="component" value="Unassembled WGS sequence"/>
</dbReference>
<evidence type="ECO:0000256" key="1">
    <source>
        <dbReference type="SAM" id="MobiDB-lite"/>
    </source>
</evidence>
<comment type="caution">
    <text evidence="2">The sequence shown here is derived from an EMBL/GenBank/DDBJ whole genome shotgun (WGS) entry which is preliminary data.</text>
</comment>
<dbReference type="EMBL" id="BSUJ01000001">
    <property type="protein sequence ID" value="GMA19809.1"/>
    <property type="molecule type" value="Genomic_DNA"/>
</dbReference>
<proteinExistence type="predicted"/>
<reference evidence="3" key="1">
    <citation type="journal article" date="2019" name="Int. J. Syst. Evol. Microbiol.">
        <title>The Global Catalogue of Microorganisms (GCM) 10K type strain sequencing project: providing services to taxonomists for standard genome sequencing and annotation.</title>
        <authorList>
            <consortium name="The Broad Institute Genomics Platform"/>
            <consortium name="The Broad Institute Genome Sequencing Center for Infectious Disease"/>
            <person name="Wu L."/>
            <person name="Ma J."/>
        </authorList>
    </citation>
    <scope>NUCLEOTIDE SEQUENCE [LARGE SCALE GENOMIC DNA]</scope>
    <source>
        <strain evidence="3">NBRC 105830</strain>
    </source>
</reference>
<organism evidence="2 3">
    <name type="scientific">Arsenicicoccus piscis</name>
    <dbReference type="NCBI Taxonomy" id="673954"/>
    <lineage>
        <taxon>Bacteria</taxon>
        <taxon>Bacillati</taxon>
        <taxon>Actinomycetota</taxon>
        <taxon>Actinomycetes</taxon>
        <taxon>Micrococcales</taxon>
        <taxon>Intrasporangiaceae</taxon>
        <taxon>Arsenicicoccus</taxon>
    </lineage>
</organism>
<feature type="region of interest" description="Disordered" evidence="1">
    <location>
        <begin position="69"/>
        <end position="144"/>
    </location>
</feature>
<feature type="compositionally biased region" description="Basic residues" evidence="1">
    <location>
        <begin position="253"/>
        <end position="262"/>
    </location>
</feature>
<keyword evidence="3" id="KW-1185">Reference proteome</keyword>
<evidence type="ECO:0000313" key="3">
    <source>
        <dbReference type="Proteomes" id="UP001157109"/>
    </source>
</evidence>
<gene>
    <name evidence="2" type="ORF">GCM10025862_18300</name>
</gene>
<evidence type="ECO:0000313" key="2">
    <source>
        <dbReference type="EMBL" id="GMA19809.1"/>
    </source>
</evidence>